<name>X0WZ85_9ZZZZ</name>
<evidence type="ECO:0000313" key="1">
    <source>
        <dbReference type="EMBL" id="GAG18041.1"/>
    </source>
</evidence>
<dbReference type="GO" id="GO:0006629">
    <property type="term" value="P:lipid metabolic process"/>
    <property type="evidence" value="ECO:0007669"/>
    <property type="project" value="InterPro"/>
</dbReference>
<dbReference type="SUPFAM" id="SSF51695">
    <property type="entry name" value="PLC-like phosphodiesterases"/>
    <property type="match status" value="1"/>
</dbReference>
<comment type="caution">
    <text evidence="1">The sequence shown here is derived from an EMBL/GenBank/DDBJ whole genome shotgun (WGS) entry which is preliminary data.</text>
</comment>
<dbReference type="Gene3D" id="3.20.20.190">
    <property type="entry name" value="Phosphatidylinositol (PI) phosphodiesterase"/>
    <property type="match status" value="1"/>
</dbReference>
<feature type="non-terminal residue" evidence="1">
    <location>
        <position position="1"/>
    </location>
</feature>
<reference evidence="1" key="1">
    <citation type="journal article" date="2014" name="Front. Microbiol.">
        <title>High frequency of phylogenetically diverse reductive dehalogenase-homologous genes in deep subseafloor sedimentary metagenomes.</title>
        <authorList>
            <person name="Kawai M."/>
            <person name="Futagami T."/>
            <person name="Toyoda A."/>
            <person name="Takaki Y."/>
            <person name="Nishi S."/>
            <person name="Hori S."/>
            <person name="Arai W."/>
            <person name="Tsubouchi T."/>
            <person name="Morono Y."/>
            <person name="Uchiyama I."/>
            <person name="Ito T."/>
            <person name="Fujiyama A."/>
            <person name="Inagaki F."/>
            <person name="Takami H."/>
        </authorList>
    </citation>
    <scope>NUCLEOTIDE SEQUENCE</scope>
    <source>
        <strain evidence="1">Expedition CK06-06</strain>
    </source>
</reference>
<dbReference type="GO" id="GO:0008081">
    <property type="term" value="F:phosphoric diester hydrolase activity"/>
    <property type="evidence" value="ECO:0007669"/>
    <property type="project" value="InterPro"/>
</dbReference>
<gene>
    <name evidence="1" type="ORF">S01H1_52681</name>
</gene>
<organism evidence="1">
    <name type="scientific">marine sediment metagenome</name>
    <dbReference type="NCBI Taxonomy" id="412755"/>
    <lineage>
        <taxon>unclassified sequences</taxon>
        <taxon>metagenomes</taxon>
        <taxon>ecological metagenomes</taxon>
    </lineage>
</organism>
<dbReference type="EMBL" id="BARS01034067">
    <property type="protein sequence ID" value="GAG18041.1"/>
    <property type="molecule type" value="Genomic_DNA"/>
</dbReference>
<proteinExistence type="predicted"/>
<dbReference type="InterPro" id="IPR017946">
    <property type="entry name" value="PLC-like_Pdiesterase_TIM-brl"/>
</dbReference>
<accession>X0WZ85</accession>
<dbReference type="AlphaFoldDB" id="X0WZ85"/>
<evidence type="ECO:0008006" key="2">
    <source>
        <dbReference type="Google" id="ProtNLM"/>
    </source>
</evidence>
<protein>
    <recommendedName>
        <fullName evidence="2">GP-PDE domain-containing protein</fullName>
    </recommendedName>
</protein>
<sequence>LWATQDMVNERVEFVRLWHEWITPEHVQRFHDMGLPVWVMTGGRHSPDVGETTMEELRELRAAAVDGVILNDPTLAIEANRELLGIPDNHLDWGE</sequence>